<dbReference type="SUPFAM" id="SSF54593">
    <property type="entry name" value="Glyoxalase/Bleomycin resistance protein/Dihydroxybiphenyl dioxygenase"/>
    <property type="match status" value="1"/>
</dbReference>
<dbReference type="InterPro" id="IPR029068">
    <property type="entry name" value="Glyas_Bleomycin-R_OHBP_Dase"/>
</dbReference>
<evidence type="ECO:0000313" key="2">
    <source>
        <dbReference type="Proteomes" id="UP000069030"/>
    </source>
</evidence>
<dbReference type="CDD" id="cd06588">
    <property type="entry name" value="PhnB_like"/>
    <property type="match status" value="1"/>
</dbReference>
<sequence>MATTNTYLTFNGNCEEAFNFYKSVFGGEFTYLVRFDSIPDSPEFVVSQEDKNKIMHVSLPIGKSVLMGSDTSCGDPTPIVQGNNFSISVSTDSQAEADDLFAKIAVGGTVIMPIEDMFWGDYFGMVLDQFGIQWMINFSRDGQY</sequence>
<dbReference type="AlphaFoldDB" id="A0A0S7E624"/>
<dbReference type="PANTHER" id="PTHR33990">
    <property type="entry name" value="PROTEIN YJDN-RELATED"/>
    <property type="match status" value="1"/>
</dbReference>
<reference evidence="1 2" key="1">
    <citation type="journal article" date="2016" name="J. Zhejiang Univ. Sci. B">
        <title>Antibiotic resistance mechanisms of Myroides sp.</title>
        <authorList>
            <person name="Hu S."/>
            <person name="Yuan S."/>
            <person name="Qu H."/>
            <person name="Jiang T."/>
            <person name="Zhou Y."/>
            <person name="Wang M."/>
            <person name="Ming D."/>
        </authorList>
    </citation>
    <scope>NUCLEOTIDE SEQUENCE [LARGE SCALE GENOMIC DNA]</scope>
    <source>
        <strain evidence="1 2">PR63039</strain>
    </source>
</reference>
<name>A0A0S7E624_9FLAO</name>
<dbReference type="Proteomes" id="UP000069030">
    <property type="component" value="Chromosome"/>
</dbReference>
<dbReference type="RefSeq" id="WP_006257791.1">
    <property type="nucleotide sequence ID" value="NZ_BCMQ01000002.1"/>
</dbReference>
<dbReference type="Gene3D" id="3.10.180.10">
    <property type="entry name" value="2,3-Dihydroxybiphenyl 1,2-Dioxygenase, domain 1"/>
    <property type="match status" value="1"/>
</dbReference>
<protein>
    <submittedName>
        <fullName evidence="1">Glyoxalase</fullName>
    </submittedName>
</protein>
<gene>
    <name evidence="1" type="ORF">AS202_06155</name>
</gene>
<evidence type="ECO:0000313" key="1">
    <source>
        <dbReference type="EMBL" id="ALU25739.1"/>
    </source>
</evidence>
<dbReference type="EMBL" id="CP013690">
    <property type="protein sequence ID" value="ALU25739.1"/>
    <property type="molecule type" value="Genomic_DNA"/>
</dbReference>
<organism evidence="1 2">
    <name type="scientific">Myroides odoratimimus</name>
    <dbReference type="NCBI Taxonomy" id="76832"/>
    <lineage>
        <taxon>Bacteria</taxon>
        <taxon>Pseudomonadati</taxon>
        <taxon>Bacteroidota</taxon>
        <taxon>Flavobacteriia</taxon>
        <taxon>Flavobacteriales</taxon>
        <taxon>Flavobacteriaceae</taxon>
        <taxon>Myroides</taxon>
    </lineage>
</organism>
<dbReference type="PANTHER" id="PTHR33990:SF1">
    <property type="entry name" value="PROTEIN YJDN"/>
    <property type="match status" value="1"/>
</dbReference>
<dbReference type="InterPro" id="IPR004360">
    <property type="entry name" value="Glyas_Fos-R_dOase_dom"/>
</dbReference>
<accession>A0A0S7E624</accession>
<proteinExistence type="predicted"/>
<dbReference type="KEGG" id="mod:AS202_06155"/>
<dbReference type="InterPro" id="IPR028973">
    <property type="entry name" value="PhnB-like"/>
</dbReference>
<dbReference type="Pfam" id="PF00903">
    <property type="entry name" value="Glyoxalase"/>
    <property type="match status" value="1"/>
</dbReference>